<comment type="caution">
    <text evidence="11">The sequence shown here is derived from an EMBL/GenBank/DDBJ whole genome shotgun (WGS) entry which is preliminary data.</text>
</comment>
<evidence type="ECO:0000256" key="8">
    <source>
        <dbReference type="ARBA" id="ARBA00038436"/>
    </source>
</evidence>
<evidence type="ECO:0000259" key="10">
    <source>
        <dbReference type="Pfam" id="PF04290"/>
    </source>
</evidence>
<accession>A0A2N7UE97</accession>
<sequence length="209" mass="23088">MSARALVPTWSIWSSRRPVLNNNPKDSKSPAAYTAAGLFLNRLLDMLDEAVSRVVIAFLAVLVTVVSAQVVLRYFFNSSIDWAWEFSRLCFVAVIFFAIPLALKTRGHVGIDILQKCLPPLVQRGLIIGLNVIGIFLMMVVTLVGARATMSTWDQTLSSLPLSSGWFYIPVLWAGFHCSLHFAAQSLDLALGGELPASFVEEVKERMES</sequence>
<comment type="subunit">
    <text evidence="9">The complex comprises the extracytoplasmic solute receptor protein and the two transmembrane proteins.</text>
</comment>
<evidence type="ECO:0000256" key="4">
    <source>
        <dbReference type="ARBA" id="ARBA00022519"/>
    </source>
</evidence>
<name>A0A2N7UE97_9GAMM</name>
<dbReference type="EMBL" id="PNRF01000001">
    <property type="protein sequence ID" value="PMR78786.1"/>
    <property type="molecule type" value="Genomic_DNA"/>
</dbReference>
<feature type="transmembrane region" description="Helical" evidence="9">
    <location>
        <begin position="124"/>
        <end position="146"/>
    </location>
</feature>
<dbReference type="PANTHER" id="PTHR35011">
    <property type="entry name" value="2,3-DIKETO-L-GULONATE TRAP TRANSPORTER SMALL PERMEASE PROTEIN YIAM"/>
    <property type="match status" value="1"/>
</dbReference>
<dbReference type="OrthoDB" id="9791324at2"/>
<keyword evidence="6 9" id="KW-1133">Transmembrane helix</keyword>
<keyword evidence="5 9" id="KW-0812">Transmembrane</keyword>
<evidence type="ECO:0000313" key="12">
    <source>
        <dbReference type="Proteomes" id="UP000235803"/>
    </source>
</evidence>
<proteinExistence type="inferred from homology"/>
<dbReference type="Proteomes" id="UP000235803">
    <property type="component" value="Unassembled WGS sequence"/>
</dbReference>
<evidence type="ECO:0000256" key="6">
    <source>
        <dbReference type="ARBA" id="ARBA00022989"/>
    </source>
</evidence>
<dbReference type="AlphaFoldDB" id="A0A2N7UE97"/>
<dbReference type="InterPro" id="IPR055348">
    <property type="entry name" value="DctQ"/>
</dbReference>
<keyword evidence="7 9" id="KW-0472">Membrane</keyword>
<evidence type="ECO:0000256" key="7">
    <source>
        <dbReference type="ARBA" id="ARBA00023136"/>
    </source>
</evidence>
<dbReference type="InterPro" id="IPR007387">
    <property type="entry name" value="TRAP_DctQ"/>
</dbReference>
<keyword evidence="2 9" id="KW-0813">Transport</keyword>
<evidence type="ECO:0000313" key="11">
    <source>
        <dbReference type="EMBL" id="PMR78786.1"/>
    </source>
</evidence>
<organism evidence="11 12">
    <name type="scientific">Billgrantia endophytica</name>
    <dbReference type="NCBI Taxonomy" id="2033802"/>
    <lineage>
        <taxon>Bacteria</taxon>
        <taxon>Pseudomonadati</taxon>
        <taxon>Pseudomonadota</taxon>
        <taxon>Gammaproteobacteria</taxon>
        <taxon>Oceanospirillales</taxon>
        <taxon>Halomonadaceae</taxon>
        <taxon>Billgrantia</taxon>
    </lineage>
</organism>
<evidence type="ECO:0000256" key="9">
    <source>
        <dbReference type="RuleBase" id="RU369079"/>
    </source>
</evidence>
<comment type="similarity">
    <text evidence="8 9">Belongs to the TRAP transporter small permease family.</text>
</comment>
<keyword evidence="3" id="KW-1003">Cell membrane</keyword>
<evidence type="ECO:0000256" key="5">
    <source>
        <dbReference type="ARBA" id="ARBA00022692"/>
    </source>
</evidence>
<keyword evidence="12" id="KW-1185">Reference proteome</keyword>
<gene>
    <name evidence="11" type="ORF">C1H69_00535</name>
</gene>
<dbReference type="Pfam" id="PF04290">
    <property type="entry name" value="DctQ"/>
    <property type="match status" value="1"/>
</dbReference>
<evidence type="ECO:0000256" key="2">
    <source>
        <dbReference type="ARBA" id="ARBA00022448"/>
    </source>
</evidence>
<dbReference type="GO" id="GO:0022857">
    <property type="term" value="F:transmembrane transporter activity"/>
    <property type="evidence" value="ECO:0007669"/>
    <property type="project" value="UniProtKB-UniRule"/>
</dbReference>
<keyword evidence="4 9" id="KW-0997">Cell inner membrane</keyword>
<evidence type="ECO:0000256" key="3">
    <source>
        <dbReference type="ARBA" id="ARBA00022475"/>
    </source>
</evidence>
<comment type="function">
    <text evidence="9">Part of the tripartite ATP-independent periplasmic (TRAP) transport system.</text>
</comment>
<protein>
    <recommendedName>
        <fullName evidence="9">TRAP transporter small permease protein</fullName>
    </recommendedName>
</protein>
<feature type="transmembrane region" description="Helical" evidence="9">
    <location>
        <begin position="82"/>
        <end position="103"/>
    </location>
</feature>
<evidence type="ECO:0000256" key="1">
    <source>
        <dbReference type="ARBA" id="ARBA00004429"/>
    </source>
</evidence>
<dbReference type="GO" id="GO:0015740">
    <property type="term" value="P:C4-dicarboxylate transport"/>
    <property type="evidence" value="ECO:0007669"/>
    <property type="project" value="TreeGrafter"/>
</dbReference>
<reference evidence="11 12" key="1">
    <citation type="submission" date="2018-01" db="EMBL/GenBank/DDBJ databases">
        <title>Halomonas endophytica sp. nov., isolated from storage liquid in the stems of Populus euphratica.</title>
        <authorList>
            <person name="Chen C."/>
        </authorList>
    </citation>
    <scope>NUCLEOTIDE SEQUENCE [LARGE SCALE GENOMIC DNA]</scope>
    <source>
        <strain evidence="11 12">MC28</strain>
    </source>
</reference>
<feature type="transmembrane region" description="Helical" evidence="9">
    <location>
        <begin position="54"/>
        <end position="76"/>
    </location>
</feature>
<feature type="domain" description="Tripartite ATP-independent periplasmic transporters DctQ component" evidence="10">
    <location>
        <begin position="62"/>
        <end position="189"/>
    </location>
</feature>
<dbReference type="PANTHER" id="PTHR35011:SF11">
    <property type="entry name" value="TRAP TRANSPORTER SMALL PERMEASE PROTEIN"/>
    <property type="match status" value="1"/>
</dbReference>
<comment type="caution">
    <text evidence="9">Lacks conserved residue(s) required for the propagation of feature annotation.</text>
</comment>
<dbReference type="GO" id="GO:0005886">
    <property type="term" value="C:plasma membrane"/>
    <property type="evidence" value="ECO:0007669"/>
    <property type="project" value="UniProtKB-SubCell"/>
</dbReference>
<comment type="subcellular location">
    <subcellularLocation>
        <location evidence="1 9">Cell inner membrane</location>
        <topology evidence="1 9">Multi-pass membrane protein</topology>
    </subcellularLocation>
</comment>